<feature type="region of interest" description="Disordered" evidence="6">
    <location>
        <begin position="44"/>
        <end position="68"/>
    </location>
</feature>
<feature type="transmembrane region" description="Helical" evidence="7">
    <location>
        <begin position="147"/>
        <end position="170"/>
    </location>
</feature>
<dbReference type="Pfam" id="PF13520">
    <property type="entry name" value="AA_permease_2"/>
    <property type="match status" value="1"/>
</dbReference>
<evidence type="ECO:0000256" key="5">
    <source>
        <dbReference type="ARBA" id="ARBA00023136"/>
    </source>
</evidence>
<evidence type="ECO:0000256" key="3">
    <source>
        <dbReference type="ARBA" id="ARBA00022692"/>
    </source>
</evidence>
<sequence>MASSPASSVDEEAKPSHLRHSIELQDEYGLERLETTDGYDFVSPFQGHTRNDHRDMMRMGKDQDSQHQGLKDGGAAGLFWSYLWTFIGFGFCICSMAEMASMLVQKARCFMYGWFAKDGFQSNRAPISGGQYHWVSEFASPRYQKSLSYITGWMSVLAWQAGAAAGPFLAGTLIQGLIILNRPGYEPTRWQGVLLVCAMAVFAYLINVWFAQAMPMIQNILLVLHILVFLAVIIVLWALAPLNSAETVFTVFADHGGWPTIGLSLMVGQITAMYGSLTSDAAAHMAEEVRDASRHVPRAMAWGYFINCAMGLILLVTYLFALPSVIAAINNPTLFPFLYVFGGALPPTGVTILASMILILIVSSNVSFSAAASRQTFSFARDHGLPFAKWLAAVHETKRLPVNSILVTCLISSLMSLIYIAADVAFNAIISLYAGSLMATYAFSIGAVLYQRVYHPERMPPAAWSLGKRGGPIVNAISCLYVVFALFWSFWPNESHVTAKNFNWGVVMYVVVAIASLVIYYMSGRKVYTAPVSTVVGR</sequence>
<dbReference type="PANTHER" id="PTHR45649:SF4">
    <property type="entry name" value="TRANSPORTER, PUTATIVE (EUROFUNG)-RELATED"/>
    <property type="match status" value="1"/>
</dbReference>
<keyword evidence="5 7" id="KW-0472">Membrane</keyword>
<dbReference type="PANTHER" id="PTHR45649">
    <property type="entry name" value="AMINO-ACID PERMEASE BAT1"/>
    <property type="match status" value="1"/>
</dbReference>
<feature type="transmembrane region" description="Helical" evidence="7">
    <location>
        <begin position="304"/>
        <end position="329"/>
    </location>
</feature>
<feature type="transmembrane region" description="Helical" evidence="7">
    <location>
        <begin position="79"/>
        <end position="104"/>
    </location>
</feature>
<dbReference type="InterPro" id="IPR002293">
    <property type="entry name" value="AA/rel_permease1"/>
</dbReference>
<keyword evidence="3 7" id="KW-0812">Transmembrane</keyword>
<dbReference type="VEuPathDB" id="FungiDB:UREG_00494"/>
<evidence type="ECO:0000256" key="1">
    <source>
        <dbReference type="ARBA" id="ARBA00004141"/>
    </source>
</evidence>
<accession>C4JE70</accession>
<feature type="transmembrane region" description="Helical" evidence="7">
    <location>
        <begin position="190"/>
        <end position="210"/>
    </location>
</feature>
<comment type="subcellular location">
    <subcellularLocation>
        <location evidence="1">Membrane</location>
        <topology evidence="1">Multi-pass membrane protein</topology>
    </subcellularLocation>
</comment>
<dbReference type="EMBL" id="CH476615">
    <property type="protein sequence ID" value="EEP75648.1"/>
    <property type="molecule type" value="Genomic_DNA"/>
</dbReference>
<name>C4JE70_UNCRE</name>
<dbReference type="Proteomes" id="UP000002058">
    <property type="component" value="Unassembled WGS sequence"/>
</dbReference>
<evidence type="ECO:0000256" key="4">
    <source>
        <dbReference type="ARBA" id="ARBA00022989"/>
    </source>
</evidence>
<dbReference type="GeneID" id="8437292"/>
<feature type="transmembrane region" description="Helical" evidence="7">
    <location>
        <begin position="502"/>
        <end position="522"/>
    </location>
</feature>
<evidence type="ECO:0000313" key="8">
    <source>
        <dbReference type="EMBL" id="EEP75648.1"/>
    </source>
</evidence>
<dbReference type="GO" id="GO:0022857">
    <property type="term" value="F:transmembrane transporter activity"/>
    <property type="evidence" value="ECO:0007669"/>
    <property type="project" value="InterPro"/>
</dbReference>
<feature type="transmembrane region" description="Helical" evidence="7">
    <location>
        <begin position="260"/>
        <end position="283"/>
    </location>
</feature>
<protein>
    <recommendedName>
        <fullName evidence="10">GABA permease</fullName>
    </recommendedName>
</protein>
<organism evidence="8 9">
    <name type="scientific">Uncinocarpus reesii (strain UAMH 1704)</name>
    <dbReference type="NCBI Taxonomy" id="336963"/>
    <lineage>
        <taxon>Eukaryota</taxon>
        <taxon>Fungi</taxon>
        <taxon>Dikarya</taxon>
        <taxon>Ascomycota</taxon>
        <taxon>Pezizomycotina</taxon>
        <taxon>Eurotiomycetes</taxon>
        <taxon>Eurotiomycetidae</taxon>
        <taxon>Onygenales</taxon>
        <taxon>Onygenaceae</taxon>
        <taxon>Uncinocarpus</taxon>
    </lineage>
</organism>
<feature type="compositionally biased region" description="Basic and acidic residues" evidence="6">
    <location>
        <begin position="49"/>
        <end position="65"/>
    </location>
</feature>
<feature type="transmembrane region" description="Helical" evidence="7">
    <location>
        <begin position="222"/>
        <end position="240"/>
    </location>
</feature>
<dbReference type="OMA" id="RWQGTLF"/>
<proteinExistence type="predicted"/>
<dbReference type="KEGG" id="ure:UREG_00494"/>
<keyword evidence="9" id="KW-1185">Reference proteome</keyword>
<evidence type="ECO:0000256" key="2">
    <source>
        <dbReference type="ARBA" id="ARBA00022448"/>
    </source>
</evidence>
<evidence type="ECO:0000256" key="6">
    <source>
        <dbReference type="SAM" id="MobiDB-lite"/>
    </source>
</evidence>
<evidence type="ECO:0008006" key="10">
    <source>
        <dbReference type="Google" id="ProtNLM"/>
    </source>
</evidence>
<dbReference type="InParanoid" id="C4JE70"/>
<dbReference type="eggNOG" id="KOG1289">
    <property type="taxonomic scope" value="Eukaryota"/>
</dbReference>
<dbReference type="GO" id="GO:0016020">
    <property type="term" value="C:membrane"/>
    <property type="evidence" value="ECO:0007669"/>
    <property type="project" value="UniProtKB-SubCell"/>
</dbReference>
<dbReference type="OrthoDB" id="3257095at2759"/>
<feature type="transmembrane region" description="Helical" evidence="7">
    <location>
        <begin position="428"/>
        <end position="450"/>
    </location>
</feature>
<gene>
    <name evidence="8" type="ORF">UREG_00494</name>
</gene>
<feature type="transmembrane region" description="Helical" evidence="7">
    <location>
        <begin position="471"/>
        <end position="490"/>
    </location>
</feature>
<reference evidence="9" key="1">
    <citation type="journal article" date="2009" name="Genome Res.">
        <title>Comparative genomic analyses of the human fungal pathogens Coccidioides and their relatives.</title>
        <authorList>
            <person name="Sharpton T.J."/>
            <person name="Stajich J.E."/>
            <person name="Rounsley S.D."/>
            <person name="Gardner M.J."/>
            <person name="Wortman J.R."/>
            <person name="Jordar V.S."/>
            <person name="Maiti R."/>
            <person name="Kodira C.D."/>
            <person name="Neafsey D.E."/>
            <person name="Zeng Q."/>
            <person name="Hung C.-Y."/>
            <person name="McMahan C."/>
            <person name="Muszewska A."/>
            <person name="Grynberg M."/>
            <person name="Mandel M.A."/>
            <person name="Kellner E.M."/>
            <person name="Barker B.M."/>
            <person name="Galgiani J.N."/>
            <person name="Orbach M.J."/>
            <person name="Kirkland T.N."/>
            <person name="Cole G.T."/>
            <person name="Henn M.R."/>
            <person name="Birren B.W."/>
            <person name="Taylor J.W."/>
        </authorList>
    </citation>
    <scope>NUCLEOTIDE SEQUENCE [LARGE SCALE GENOMIC DNA]</scope>
    <source>
        <strain evidence="9">UAMH 1704</strain>
    </source>
</reference>
<dbReference type="AlphaFoldDB" id="C4JE70"/>
<dbReference type="RefSeq" id="XP_002540981.1">
    <property type="nucleotide sequence ID" value="XM_002540935.1"/>
</dbReference>
<evidence type="ECO:0000256" key="7">
    <source>
        <dbReference type="SAM" id="Phobius"/>
    </source>
</evidence>
<evidence type="ECO:0000313" key="9">
    <source>
        <dbReference type="Proteomes" id="UP000002058"/>
    </source>
</evidence>
<dbReference type="HOGENOM" id="CLU_004495_6_1_1"/>
<dbReference type="Gene3D" id="1.20.1740.10">
    <property type="entry name" value="Amino acid/polyamine transporter I"/>
    <property type="match status" value="1"/>
</dbReference>
<feature type="transmembrane region" description="Helical" evidence="7">
    <location>
        <begin position="400"/>
        <end position="422"/>
    </location>
</feature>
<keyword evidence="2" id="KW-0813">Transport</keyword>
<keyword evidence="4 7" id="KW-1133">Transmembrane helix</keyword>